<evidence type="ECO:0000313" key="8">
    <source>
        <dbReference type="Proteomes" id="UP000823561"/>
    </source>
</evidence>
<organism evidence="7 8">
    <name type="scientific">Alosa alosa</name>
    <name type="common">allis shad</name>
    <dbReference type="NCBI Taxonomy" id="278164"/>
    <lineage>
        <taxon>Eukaryota</taxon>
        <taxon>Metazoa</taxon>
        <taxon>Chordata</taxon>
        <taxon>Craniata</taxon>
        <taxon>Vertebrata</taxon>
        <taxon>Euteleostomi</taxon>
        <taxon>Actinopterygii</taxon>
        <taxon>Neopterygii</taxon>
        <taxon>Teleostei</taxon>
        <taxon>Clupei</taxon>
        <taxon>Clupeiformes</taxon>
        <taxon>Clupeoidei</taxon>
        <taxon>Clupeidae</taxon>
        <taxon>Alosa</taxon>
    </lineage>
</organism>
<keyword evidence="1" id="KW-0479">Metal-binding</keyword>
<dbReference type="SMART" id="SM00980">
    <property type="entry name" value="THAP"/>
    <property type="match status" value="1"/>
</dbReference>
<feature type="domain" description="THAP-type" evidence="6">
    <location>
        <begin position="13"/>
        <end position="87"/>
    </location>
</feature>
<keyword evidence="3" id="KW-0862">Zinc</keyword>
<accession>A0AAV6FYF8</accession>
<evidence type="ECO:0000313" key="7">
    <source>
        <dbReference type="EMBL" id="KAG5267853.1"/>
    </source>
</evidence>
<evidence type="ECO:0000256" key="4">
    <source>
        <dbReference type="ARBA" id="ARBA00023125"/>
    </source>
</evidence>
<dbReference type="Proteomes" id="UP000823561">
    <property type="component" value="Chromosome 17"/>
</dbReference>
<dbReference type="PANTHER" id="PTHR46927">
    <property type="entry name" value="AGAP005574-PA"/>
    <property type="match status" value="1"/>
</dbReference>
<dbReference type="InterPro" id="IPR052224">
    <property type="entry name" value="THAP_domain_protein"/>
</dbReference>
<gene>
    <name evidence="7" type="ORF">AALO_G00226590</name>
</gene>
<evidence type="ECO:0000259" key="6">
    <source>
        <dbReference type="PROSITE" id="PS50950"/>
    </source>
</evidence>
<dbReference type="SUPFAM" id="SSF57716">
    <property type="entry name" value="Glucocorticoid receptor-like (DNA-binding domain)"/>
    <property type="match status" value="1"/>
</dbReference>
<reference evidence="7 8" key="1">
    <citation type="submission" date="2020-10" db="EMBL/GenBank/DDBJ databases">
        <title>Chromosome-scale genome assembly of the Allis shad, Alosa alosa.</title>
        <authorList>
            <person name="Margot Z."/>
            <person name="Christophe K."/>
            <person name="Cabau C."/>
            <person name="Louis A."/>
            <person name="Berthelot C."/>
            <person name="Parey E."/>
            <person name="Roest Crollius H."/>
            <person name="Montfort J."/>
            <person name="Robinson-Rechavi M."/>
            <person name="Bucao C."/>
            <person name="Bouchez O."/>
            <person name="Gislard M."/>
            <person name="Lluch J."/>
            <person name="Milhes M."/>
            <person name="Lampietro C."/>
            <person name="Lopez Roques C."/>
            <person name="Donnadieu C."/>
            <person name="Braasch I."/>
            <person name="Desvignes T."/>
            <person name="Postlethwait J."/>
            <person name="Bobe J."/>
            <person name="Guiguen Y."/>
        </authorList>
    </citation>
    <scope>NUCLEOTIDE SEQUENCE [LARGE SCALE GENOMIC DNA]</scope>
    <source>
        <strain evidence="7">M-15738</strain>
        <tissue evidence="7">Blood</tissue>
    </source>
</reference>
<comment type="caution">
    <text evidence="7">The sequence shown here is derived from an EMBL/GenBank/DDBJ whole genome shotgun (WGS) entry which is preliminary data.</text>
</comment>
<dbReference type="PANTHER" id="PTHR46927:SF3">
    <property type="entry name" value="THAP-TYPE DOMAIN-CONTAINING PROTEIN"/>
    <property type="match status" value="1"/>
</dbReference>
<evidence type="ECO:0000256" key="1">
    <source>
        <dbReference type="ARBA" id="ARBA00022723"/>
    </source>
</evidence>
<name>A0AAV6FYF8_9TELE</name>
<evidence type="ECO:0000256" key="5">
    <source>
        <dbReference type="PROSITE-ProRule" id="PRU00309"/>
    </source>
</evidence>
<dbReference type="AlphaFoldDB" id="A0AAV6FYF8"/>
<dbReference type="EMBL" id="JADWDJ010000017">
    <property type="protein sequence ID" value="KAG5267853.1"/>
    <property type="molecule type" value="Genomic_DNA"/>
</dbReference>
<proteinExistence type="predicted"/>
<keyword evidence="2 5" id="KW-0863">Zinc-finger</keyword>
<keyword evidence="4 5" id="KW-0238">DNA-binding</keyword>
<dbReference type="Pfam" id="PF05485">
    <property type="entry name" value="THAP"/>
    <property type="match status" value="1"/>
</dbReference>
<dbReference type="InterPro" id="IPR006612">
    <property type="entry name" value="THAP_Znf"/>
</dbReference>
<evidence type="ECO:0000256" key="3">
    <source>
        <dbReference type="ARBA" id="ARBA00022833"/>
    </source>
</evidence>
<protein>
    <recommendedName>
        <fullName evidence="6">THAP-type domain-containing protein</fullName>
    </recommendedName>
</protein>
<dbReference type="Gene3D" id="6.20.210.20">
    <property type="entry name" value="THAP domain"/>
    <property type="match status" value="1"/>
</dbReference>
<dbReference type="InterPro" id="IPR038441">
    <property type="entry name" value="THAP_Znf_sf"/>
</dbReference>
<evidence type="ECO:0000256" key="2">
    <source>
        <dbReference type="ARBA" id="ARBA00022771"/>
    </source>
</evidence>
<dbReference type="GO" id="GO:0003677">
    <property type="term" value="F:DNA binding"/>
    <property type="evidence" value="ECO:0007669"/>
    <property type="project" value="UniProtKB-UniRule"/>
</dbReference>
<dbReference type="PROSITE" id="PS50950">
    <property type="entry name" value="ZF_THAP"/>
    <property type="match status" value="1"/>
</dbReference>
<dbReference type="GO" id="GO:0008270">
    <property type="term" value="F:zinc ion binding"/>
    <property type="evidence" value="ECO:0007669"/>
    <property type="project" value="UniProtKB-KW"/>
</dbReference>
<sequence length="87" mass="9907">MAPTTSKIQLNLMNRRKLGSGCCAVGCNLTSGTNAISKIKMFRFPKEERRRKAWITAVKREAWKPGKNSRICSTHFVSDFSIETERE</sequence>
<keyword evidence="8" id="KW-1185">Reference proteome</keyword>